<evidence type="ECO:0000313" key="1">
    <source>
        <dbReference type="EMBL" id="ABP50209.1"/>
    </source>
</evidence>
<dbReference type="HOGENOM" id="CLU_1412411_0_0_2"/>
<dbReference type="Proteomes" id="UP000001567">
    <property type="component" value="Chromosome"/>
</dbReference>
<dbReference type="KEGG" id="pas:Pars_0618"/>
<evidence type="ECO:0000313" key="2">
    <source>
        <dbReference type="Proteomes" id="UP000001567"/>
    </source>
</evidence>
<proteinExistence type="predicted"/>
<dbReference type="STRING" id="340102.Pars_0618"/>
<protein>
    <submittedName>
        <fullName evidence="1">Uncharacterized protein</fullName>
    </submittedName>
</protein>
<name>A4WIJ2_PYRAR</name>
<organism evidence="1 2">
    <name type="scientific">Pyrobaculum arsenaticum (strain DSM 13514 / JCM 11321 / PZ6)</name>
    <dbReference type="NCBI Taxonomy" id="340102"/>
    <lineage>
        <taxon>Archaea</taxon>
        <taxon>Thermoproteota</taxon>
        <taxon>Thermoprotei</taxon>
        <taxon>Thermoproteales</taxon>
        <taxon>Thermoproteaceae</taxon>
        <taxon>Pyrobaculum</taxon>
    </lineage>
</organism>
<dbReference type="EMBL" id="CP000660">
    <property type="protein sequence ID" value="ABP50209.1"/>
    <property type="molecule type" value="Genomic_DNA"/>
</dbReference>
<gene>
    <name evidence="1" type="ordered locus">Pars_0618</name>
</gene>
<accession>A4WIJ2</accession>
<reference evidence="1 2" key="1">
    <citation type="submission" date="2007-04" db="EMBL/GenBank/DDBJ databases">
        <title>Complete sequence of Pyrobaculum arsenaticum DSM 13514.</title>
        <authorList>
            <consortium name="US DOE Joint Genome Institute"/>
            <person name="Copeland A."/>
            <person name="Lucas S."/>
            <person name="Lapidus A."/>
            <person name="Barry K."/>
            <person name="Glavina del Rio T."/>
            <person name="Dalin E."/>
            <person name="Tice H."/>
            <person name="Pitluck S."/>
            <person name="Chain P."/>
            <person name="Malfatti S."/>
            <person name="Shin M."/>
            <person name="Vergez L."/>
            <person name="Schmutz J."/>
            <person name="Larimer F."/>
            <person name="Land M."/>
            <person name="Hauser L."/>
            <person name="Kyrpides N."/>
            <person name="Mikhailova N."/>
            <person name="Cozen A.E."/>
            <person name="Fitz-Gibbon S.T."/>
            <person name="House C.H."/>
            <person name="Saltikov C."/>
            <person name="Lowe T.M."/>
            <person name="Richardson P."/>
        </authorList>
    </citation>
    <scope>NUCLEOTIDE SEQUENCE [LARGE SCALE GENOMIC DNA]</scope>
    <source>
        <strain evidence="2">ATCC 700994 / DSM 13514 / JCM 11321 / PZ6</strain>
    </source>
</reference>
<sequence>MPRVVARVGYVRGLAQRRVKYRFDLEPPRPIARWVAEDLGNVATLLEEEWEAVFCPIMQLPSLGSLLIEWNGGHLVADVSICAPVSHPGAPHLSFEIPVDRVDICVEPIAPPGTAAKYITLYTPTVKSLGRVTLRGRFAIVKYRGLLFAVEARWRGDPRGGITLELARYRCEPYNLGEAVRKLKSILEPRRM</sequence>
<dbReference type="AlphaFoldDB" id="A4WIJ2"/>